<feature type="compositionally biased region" description="Basic and acidic residues" evidence="21">
    <location>
        <begin position="554"/>
        <end position="563"/>
    </location>
</feature>
<evidence type="ECO:0000256" key="15">
    <source>
        <dbReference type="ARBA" id="ARBA00023002"/>
    </source>
</evidence>
<evidence type="ECO:0000256" key="1">
    <source>
        <dbReference type="ARBA" id="ARBA00001960"/>
    </source>
</evidence>
<evidence type="ECO:0000259" key="23">
    <source>
        <dbReference type="Pfam" id="PF00394"/>
    </source>
</evidence>
<dbReference type="EC" id="1.7.2.1" evidence="8"/>
<dbReference type="Pfam" id="PF00394">
    <property type="entry name" value="Cu-oxidase"/>
    <property type="match status" value="1"/>
</dbReference>
<feature type="region of interest" description="Disordered" evidence="21">
    <location>
        <begin position="1"/>
        <end position="22"/>
    </location>
</feature>
<dbReference type="InterPro" id="IPR008972">
    <property type="entry name" value="Cupredoxin"/>
</dbReference>
<keyword evidence="10" id="KW-0285">Flavoprotein</keyword>
<keyword evidence="13" id="KW-0574">Periplasm</keyword>
<feature type="domain" description="Plastocyanin-like" evidence="23">
    <location>
        <begin position="744"/>
        <end position="849"/>
    </location>
</feature>
<comment type="subcellular location">
    <subcellularLocation>
        <location evidence="4">Periplasm</location>
    </subcellularLocation>
</comment>
<dbReference type="UniPathway" id="UPA00652">
    <property type="reaction ID" value="UER00707"/>
</dbReference>
<feature type="transmembrane region" description="Helical" evidence="22">
    <location>
        <begin position="227"/>
        <end position="245"/>
    </location>
</feature>
<comment type="catalytic activity">
    <reaction evidence="19">
        <text>nitric oxide + Fe(III)-[cytochrome c] + H2O = Fe(II)-[cytochrome c] + nitrite + 2 H(+)</text>
        <dbReference type="Rhea" id="RHEA:15233"/>
        <dbReference type="Rhea" id="RHEA-COMP:10350"/>
        <dbReference type="Rhea" id="RHEA-COMP:14399"/>
        <dbReference type="ChEBI" id="CHEBI:15377"/>
        <dbReference type="ChEBI" id="CHEBI:15378"/>
        <dbReference type="ChEBI" id="CHEBI:16301"/>
        <dbReference type="ChEBI" id="CHEBI:16480"/>
        <dbReference type="ChEBI" id="CHEBI:29033"/>
        <dbReference type="ChEBI" id="CHEBI:29034"/>
        <dbReference type="EC" id="1.7.2.1"/>
    </reaction>
</comment>
<keyword evidence="14" id="KW-0274">FAD</keyword>
<keyword evidence="16 20" id="KW-0186">Copper</keyword>
<keyword evidence="26" id="KW-1185">Reference proteome</keyword>
<evidence type="ECO:0000256" key="21">
    <source>
        <dbReference type="SAM" id="MobiDB-lite"/>
    </source>
</evidence>
<dbReference type="OrthoDB" id="345021at2"/>
<feature type="transmembrane region" description="Helical" evidence="22">
    <location>
        <begin position="151"/>
        <end position="173"/>
    </location>
</feature>
<keyword evidence="17" id="KW-0534">Nitrate assimilation</keyword>
<dbReference type="EMBL" id="LQPZ01000044">
    <property type="protein sequence ID" value="ORX00174.1"/>
    <property type="molecule type" value="Genomic_DNA"/>
</dbReference>
<feature type="transmembrane region" description="Helical" evidence="22">
    <location>
        <begin position="386"/>
        <end position="411"/>
    </location>
</feature>
<dbReference type="PANTHER" id="PTHR11709:SF394">
    <property type="entry name" value="FI03373P-RELATED"/>
    <property type="match status" value="1"/>
</dbReference>
<comment type="caution">
    <text evidence="25">The sequence shown here is derived from an EMBL/GenBank/DDBJ whole genome shotgun (WGS) entry which is preliminary data.</text>
</comment>
<dbReference type="GO" id="GO:0042128">
    <property type="term" value="P:nitrate assimilation"/>
    <property type="evidence" value="ECO:0007669"/>
    <property type="project" value="UniProtKB-KW"/>
</dbReference>
<feature type="transmembrane region" description="Helical" evidence="22">
    <location>
        <begin position="283"/>
        <end position="306"/>
    </location>
</feature>
<comment type="cofactor">
    <cofactor evidence="1 20">
        <name>Cu(+)</name>
        <dbReference type="ChEBI" id="CHEBI:49552"/>
    </cofactor>
</comment>
<evidence type="ECO:0000256" key="3">
    <source>
        <dbReference type="ARBA" id="ARBA00001974"/>
    </source>
</evidence>
<evidence type="ECO:0000256" key="7">
    <source>
        <dbReference type="ARBA" id="ARBA00011233"/>
    </source>
</evidence>
<dbReference type="SUPFAM" id="SSF49503">
    <property type="entry name" value="Cupredoxins"/>
    <property type="match status" value="3"/>
</dbReference>
<feature type="binding site" description="type 1 copper site" evidence="20">
    <location>
        <position position="703"/>
    </location>
    <ligand>
        <name>Cu cation</name>
        <dbReference type="ChEBI" id="CHEBI:23378"/>
        <label>1</label>
    </ligand>
</feature>
<feature type="region of interest" description="Disordered" evidence="21">
    <location>
        <begin position="553"/>
        <end position="573"/>
    </location>
</feature>
<keyword evidence="11 20" id="KW-0479">Metal-binding</keyword>
<dbReference type="InterPro" id="IPR011707">
    <property type="entry name" value="Cu-oxidase-like_N"/>
</dbReference>
<comment type="subunit">
    <text evidence="7">Homotrimer.</text>
</comment>
<feature type="binding site" description="type 1 copper site" evidence="20">
    <location>
        <position position="650"/>
    </location>
    <ligand>
        <name>Cu cation</name>
        <dbReference type="ChEBI" id="CHEBI:23378"/>
        <label>1</label>
    </ligand>
</feature>
<feature type="transmembrane region" description="Helical" evidence="22">
    <location>
        <begin position="318"/>
        <end position="343"/>
    </location>
</feature>
<feature type="transmembrane region" description="Helical" evidence="22">
    <location>
        <begin position="193"/>
        <end position="215"/>
    </location>
</feature>
<dbReference type="PANTHER" id="PTHR11709">
    <property type="entry name" value="MULTI-COPPER OXIDASE"/>
    <property type="match status" value="1"/>
</dbReference>
<keyword evidence="22" id="KW-0472">Membrane</keyword>
<protein>
    <recommendedName>
        <fullName evidence="9">Copper-containing nitrite reductase</fullName>
        <ecNumber evidence="8">1.7.2.1</ecNumber>
    </recommendedName>
    <alternativeName>
        <fullName evidence="18">Cu-NIR</fullName>
    </alternativeName>
</protein>
<evidence type="ECO:0000256" key="6">
    <source>
        <dbReference type="ARBA" id="ARBA00010609"/>
    </source>
</evidence>
<dbReference type="GO" id="GO:0050421">
    <property type="term" value="F:nitrite reductase (NO-forming) activity"/>
    <property type="evidence" value="ECO:0007669"/>
    <property type="project" value="UniProtKB-EC"/>
</dbReference>
<dbReference type="STRING" id="1798.AWC30_16095"/>
<comment type="cofactor">
    <cofactor evidence="3">
        <name>FAD</name>
        <dbReference type="ChEBI" id="CHEBI:57692"/>
    </cofactor>
</comment>
<feature type="transmembrane region" description="Helical" evidence="22">
    <location>
        <begin position="54"/>
        <end position="74"/>
    </location>
</feature>
<evidence type="ECO:0000256" key="14">
    <source>
        <dbReference type="ARBA" id="ARBA00022827"/>
    </source>
</evidence>
<evidence type="ECO:0000313" key="25">
    <source>
        <dbReference type="EMBL" id="ORX00174.1"/>
    </source>
</evidence>
<feature type="binding site" description="type 1 copper site" evidence="20">
    <location>
        <position position="690"/>
    </location>
    <ligand>
        <name>Cu cation</name>
        <dbReference type="ChEBI" id="CHEBI:23378"/>
        <label>1</label>
    </ligand>
</feature>
<dbReference type="CDD" id="cd11020">
    <property type="entry name" value="CuRO_1_CuNIR"/>
    <property type="match status" value="1"/>
</dbReference>
<keyword evidence="15" id="KW-0560">Oxidoreductase</keyword>
<dbReference type="Proteomes" id="UP000193090">
    <property type="component" value="Unassembled WGS sequence"/>
</dbReference>
<keyword evidence="12" id="KW-0677">Repeat</keyword>
<feature type="binding site" description="type 1 copper site" evidence="20">
    <location>
        <position position="655"/>
    </location>
    <ligand>
        <name>Cu cation</name>
        <dbReference type="ChEBI" id="CHEBI:23378"/>
        <label>1</label>
    </ligand>
</feature>
<evidence type="ECO:0000259" key="24">
    <source>
        <dbReference type="Pfam" id="PF07732"/>
    </source>
</evidence>
<dbReference type="GO" id="GO:0042597">
    <property type="term" value="C:periplasmic space"/>
    <property type="evidence" value="ECO:0007669"/>
    <property type="project" value="UniProtKB-SubCell"/>
</dbReference>
<dbReference type="GO" id="GO:0019333">
    <property type="term" value="P:denitrification pathway"/>
    <property type="evidence" value="ECO:0007669"/>
    <property type="project" value="UniProtKB-UniPathway"/>
</dbReference>
<evidence type="ECO:0000256" key="22">
    <source>
        <dbReference type="SAM" id="Phobius"/>
    </source>
</evidence>
<evidence type="ECO:0000313" key="26">
    <source>
        <dbReference type="Proteomes" id="UP000193090"/>
    </source>
</evidence>
<proteinExistence type="inferred from homology"/>
<comment type="pathway">
    <text evidence="5">Nitrogen metabolism; nitrate reduction (denitrification); dinitrogen from nitrate: step 2/4.</text>
</comment>
<sequence>MIQVAPSSSKPPPIKPGRPGGPRRPVFVAGNAVVLGWLATAVALLISYDELGQSVWLPVHALLLGAATNAIVIWSEHFAATLCRAPDPPSWQLSAKLIALNIAAVVALIGVYTGVMVLTAVAGAVVAVIAVVHAVHLVRMRKAALQARFEYLISFYVASGVALLVGAGVGGTLALGADGWYARLWATHVHVMLYGWIGLTVIGTLFTLWPVASGVRITEQTIRAAKRTLPTLIVSLTVVIAGLLIPNVWIAAAGLLGYAAGVVITAVALWPTKKPREVGSWNLAAATGWLAVALVVEMVAAVVSGSLDVLPGLIEGSIMPMLVVGFVAQILIGALTQMLPVVVAQGPAERKAVVAHLAQGWQARLAVLNLAVPLVAVHFPGPIRTIGWALAAIGVTGFLWLALRLTVPALLRRSMNVEALERGLPGTMTGMVAGLTAVVVAVAAATGTGTDTHQDAVPGEATVIDVALQDMRVAPPVLDVPAGTHVVLRVTNEVALPHDLRAESGERTPRLRRGQTAMLDIGVVEHDIDLWCDVPGHKAAGMTMKINAVGGRPKAADTEHDHTASVAPGGQLNLGADPSPGWKPYDPVLTPAEPGLHRVELRAVDETLEVAPGRRETRWTFGGTEPAPILHGKVGDTFEITLINDASMGHGIDFHAGALAPDQPMRTLEPGERLVYRFTATRAGAWLYHCSTDPISLHIANGMYGAVIIDPPGLPAVDHDFVFVGAQLFLGDPEGEEKPLAIREGRPDGWMFNGTADQYKNAPLRVRAGERVRFWLVNAGPSDLIAFHIVGTQFDTVYKEGAWQLRPGDPAGPSGGSQVLDLAPAQGGFVELTFPEPGNYMIMDHDLRHSEGGARGTVSVTE</sequence>
<dbReference type="GO" id="GO:0005507">
    <property type="term" value="F:copper ion binding"/>
    <property type="evidence" value="ECO:0007669"/>
    <property type="project" value="InterPro"/>
</dbReference>
<evidence type="ECO:0000256" key="18">
    <source>
        <dbReference type="ARBA" id="ARBA00032356"/>
    </source>
</evidence>
<feature type="transmembrane region" description="Helical" evidence="22">
    <location>
        <begin position="95"/>
        <end position="115"/>
    </location>
</feature>
<evidence type="ECO:0000256" key="20">
    <source>
        <dbReference type="PIRSR" id="PIRSR601287-1"/>
    </source>
</evidence>
<feature type="binding site" description="type 1 copper site" evidence="20">
    <location>
        <position position="698"/>
    </location>
    <ligand>
        <name>Cu cation</name>
        <dbReference type="ChEBI" id="CHEBI:23378"/>
        <label>1</label>
    </ligand>
</feature>
<evidence type="ECO:0000256" key="16">
    <source>
        <dbReference type="ARBA" id="ARBA00023008"/>
    </source>
</evidence>
<feature type="transmembrane region" description="Helical" evidence="22">
    <location>
        <begin position="251"/>
        <end position="271"/>
    </location>
</feature>
<evidence type="ECO:0000256" key="12">
    <source>
        <dbReference type="ARBA" id="ARBA00022737"/>
    </source>
</evidence>
<dbReference type="InterPro" id="IPR001117">
    <property type="entry name" value="Cu-oxidase_2nd"/>
</dbReference>
<evidence type="ECO:0000256" key="10">
    <source>
        <dbReference type="ARBA" id="ARBA00022630"/>
    </source>
</evidence>
<evidence type="ECO:0000256" key="8">
    <source>
        <dbReference type="ARBA" id="ARBA00011882"/>
    </source>
</evidence>
<gene>
    <name evidence="25" type="ORF">AWC30_16095</name>
</gene>
<evidence type="ECO:0000256" key="11">
    <source>
        <dbReference type="ARBA" id="ARBA00022723"/>
    </source>
</evidence>
<organism evidence="25 26">
    <name type="scientific">Mycolicibacillus trivialis</name>
    <dbReference type="NCBI Taxonomy" id="1798"/>
    <lineage>
        <taxon>Bacteria</taxon>
        <taxon>Bacillati</taxon>
        <taxon>Actinomycetota</taxon>
        <taxon>Actinomycetes</taxon>
        <taxon>Mycobacteriales</taxon>
        <taxon>Mycobacteriaceae</taxon>
        <taxon>Mycolicibacillus</taxon>
    </lineage>
</organism>
<feature type="domain" description="Plastocyanin-like" evidence="24">
    <location>
        <begin position="609"/>
        <end position="712"/>
    </location>
</feature>
<evidence type="ECO:0000256" key="5">
    <source>
        <dbReference type="ARBA" id="ARBA00005127"/>
    </source>
</evidence>
<keyword evidence="22" id="KW-1133">Transmembrane helix</keyword>
<dbReference type="Pfam" id="PF07732">
    <property type="entry name" value="Cu-oxidase_3"/>
    <property type="match status" value="1"/>
</dbReference>
<evidence type="ECO:0000256" key="17">
    <source>
        <dbReference type="ARBA" id="ARBA00023063"/>
    </source>
</evidence>
<feature type="transmembrane region" description="Helical" evidence="22">
    <location>
        <begin position="26"/>
        <end position="48"/>
    </location>
</feature>
<dbReference type="RefSeq" id="WP_085111204.1">
    <property type="nucleotide sequence ID" value="NZ_JACKSN010000018.1"/>
</dbReference>
<feature type="binding site" description="type 1 copper site" evidence="20">
    <location>
        <position position="689"/>
    </location>
    <ligand>
        <name>Cu cation</name>
        <dbReference type="ChEBI" id="CHEBI:23378"/>
        <label>1</label>
    </ligand>
</feature>
<dbReference type="InterPro" id="IPR045087">
    <property type="entry name" value="Cu-oxidase_fam"/>
</dbReference>
<dbReference type="PRINTS" id="PR00695">
    <property type="entry name" value="CUNO2RDTASE"/>
</dbReference>
<dbReference type="Gene3D" id="2.60.40.420">
    <property type="entry name" value="Cupredoxins - blue copper proteins"/>
    <property type="match status" value="3"/>
</dbReference>
<feature type="transmembrane region" description="Helical" evidence="22">
    <location>
        <begin position="121"/>
        <end position="139"/>
    </location>
</feature>
<dbReference type="AlphaFoldDB" id="A0A1X2EFH0"/>
<name>A0A1X2EFH0_9MYCO</name>
<evidence type="ECO:0000256" key="13">
    <source>
        <dbReference type="ARBA" id="ARBA00022764"/>
    </source>
</evidence>
<feature type="binding site" description="type 1 copper site" evidence="20">
    <location>
        <position position="845"/>
    </location>
    <ligand>
        <name>Cu cation</name>
        <dbReference type="ChEBI" id="CHEBI:23378"/>
        <label>1</label>
    </ligand>
</feature>
<evidence type="ECO:0000256" key="2">
    <source>
        <dbReference type="ARBA" id="ARBA00001973"/>
    </source>
</evidence>
<evidence type="ECO:0000256" key="4">
    <source>
        <dbReference type="ARBA" id="ARBA00004418"/>
    </source>
</evidence>
<feature type="transmembrane region" description="Helical" evidence="22">
    <location>
        <begin position="363"/>
        <end position="380"/>
    </location>
</feature>
<keyword evidence="22" id="KW-0812">Transmembrane</keyword>
<comment type="cofactor">
    <cofactor evidence="2 20">
        <name>Cu(2+)</name>
        <dbReference type="ChEBI" id="CHEBI:29036"/>
    </cofactor>
</comment>
<accession>A0A1X2EFH0</accession>
<comment type="similarity">
    <text evidence="6">Belongs to the multicopper oxidase family.</text>
</comment>
<evidence type="ECO:0000256" key="9">
    <source>
        <dbReference type="ARBA" id="ARBA00017290"/>
    </source>
</evidence>
<reference evidence="25 26" key="1">
    <citation type="submission" date="2016-01" db="EMBL/GenBank/DDBJ databases">
        <title>The new phylogeny of the genus Mycobacterium.</title>
        <authorList>
            <person name="Tarcisio F."/>
            <person name="Conor M."/>
            <person name="Antonella G."/>
            <person name="Elisabetta G."/>
            <person name="Giulia F.S."/>
            <person name="Sara T."/>
            <person name="Anna F."/>
            <person name="Clotilde B."/>
            <person name="Roberto B."/>
            <person name="Veronica D.S."/>
            <person name="Fabio R."/>
            <person name="Monica P."/>
            <person name="Olivier J."/>
            <person name="Enrico T."/>
            <person name="Nicola S."/>
        </authorList>
    </citation>
    <scope>NUCLEOTIDE SEQUENCE [LARGE SCALE GENOMIC DNA]</scope>
    <source>
        <strain evidence="25 26">DSM 44153</strain>
    </source>
</reference>
<feature type="transmembrane region" description="Helical" evidence="22">
    <location>
        <begin position="423"/>
        <end position="445"/>
    </location>
</feature>
<evidence type="ECO:0000256" key="19">
    <source>
        <dbReference type="ARBA" id="ARBA00049340"/>
    </source>
</evidence>
<dbReference type="InterPro" id="IPR001287">
    <property type="entry name" value="NO2-reductase_Cu"/>
</dbReference>